<sequence length="147" mass="16167">MSEELAAFLRARLDEEAEVARAAAAKRGGGKWTAVLGDDGLTSVCGEGDGRSVPAILDPDDHETSVHIARHDPARVLREVGAKRALLAEHQPQDGDCTVCALSEDFDDDADGNREWFRRAKPWPCPSVRLLATEHADHPDYKETWRP</sequence>
<comment type="caution">
    <text evidence="1">The sequence shown here is derived from an EMBL/GenBank/DDBJ whole genome shotgun (WGS) entry which is preliminary data.</text>
</comment>
<proteinExistence type="predicted"/>
<dbReference type="Pfam" id="PF19730">
    <property type="entry name" value="DUF6221"/>
    <property type="match status" value="1"/>
</dbReference>
<evidence type="ECO:0000313" key="1">
    <source>
        <dbReference type="EMBL" id="GGJ86916.1"/>
    </source>
</evidence>
<gene>
    <name evidence="1" type="ORF">GCM10011583_18140</name>
</gene>
<keyword evidence="2" id="KW-1185">Reference proteome</keyword>
<organism evidence="1 2">
    <name type="scientific">Streptomyces camponoticapitis</name>
    <dbReference type="NCBI Taxonomy" id="1616125"/>
    <lineage>
        <taxon>Bacteria</taxon>
        <taxon>Bacillati</taxon>
        <taxon>Actinomycetota</taxon>
        <taxon>Actinomycetes</taxon>
        <taxon>Kitasatosporales</taxon>
        <taxon>Streptomycetaceae</taxon>
        <taxon>Streptomyces</taxon>
    </lineage>
</organism>
<accession>A0ABQ2E2J3</accession>
<evidence type="ECO:0000313" key="2">
    <source>
        <dbReference type="Proteomes" id="UP000660265"/>
    </source>
</evidence>
<dbReference type="InterPro" id="IPR046193">
    <property type="entry name" value="DUF6221"/>
</dbReference>
<reference evidence="2" key="1">
    <citation type="journal article" date="2019" name="Int. J. Syst. Evol. Microbiol.">
        <title>The Global Catalogue of Microorganisms (GCM) 10K type strain sequencing project: providing services to taxonomists for standard genome sequencing and annotation.</title>
        <authorList>
            <consortium name="The Broad Institute Genomics Platform"/>
            <consortium name="The Broad Institute Genome Sequencing Center for Infectious Disease"/>
            <person name="Wu L."/>
            <person name="Ma J."/>
        </authorList>
    </citation>
    <scope>NUCLEOTIDE SEQUENCE [LARGE SCALE GENOMIC DNA]</scope>
    <source>
        <strain evidence="2">CGMCC 4.7275</strain>
    </source>
</reference>
<dbReference type="Proteomes" id="UP000660265">
    <property type="component" value="Unassembled WGS sequence"/>
</dbReference>
<name>A0ABQ2E2J3_9ACTN</name>
<protein>
    <submittedName>
        <fullName evidence="1">Uncharacterized protein</fullName>
    </submittedName>
</protein>
<dbReference type="RefSeq" id="WP_189106843.1">
    <property type="nucleotide sequence ID" value="NZ_BMMV01000005.1"/>
</dbReference>
<dbReference type="EMBL" id="BMMV01000005">
    <property type="protein sequence ID" value="GGJ86916.1"/>
    <property type="molecule type" value="Genomic_DNA"/>
</dbReference>